<accession>A0A382NKP7</accession>
<name>A0A382NKP7_9ZZZZ</name>
<proteinExistence type="predicted"/>
<reference evidence="1" key="1">
    <citation type="submission" date="2018-05" db="EMBL/GenBank/DDBJ databases">
        <authorList>
            <person name="Lanie J.A."/>
            <person name="Ng W.-L."/>
            <person name="Kazmierczak K.M."/>
            <person name="Andrzejewski T.M."/>
            <person name="Davidsen T.M."/>
            <person name="Wayne K.J."/>
            <person name="Tettelin H."/>
            <person name="Glass J.I."/>
            <person name="Rusch D."/>
            <person name="Podicherti R."/>
            <person name="Tsui H.-C.T."/>
            <person name="Winkler M.E."/>
        </authorList>
    </citation>
    <scope>NUCLEOTIDE SEQUENCE</scope>
</reference>
<protein>
    <submittedName>
        <fullName evidence="1">Uncharacterized protein</fullName>
    </submittedName>
</protein>
<dbReference type="EMBL" id="UINC01101176">
    <property type="protein sequence ID" value="SVC61783.1"/>
    <property type="molecule type" value="Genomic_DNA"/>
</dbReference>
<dbReference type="AlphaFoldDB" id="A0A382NKP7"/>
<feature type="non-terminal residue" evidence="1">
    <location>
        <position position="69"/>
    </location>
</feature>
<organism evidence="1">
    <name type="scientific">marine metagenome</name>
    <dbReference type="NCBI Taxonomy" id="408172"/>
    <lineage>
        <taxon>unclassified sequences</taxon>
        <taxon>metagenomes</taxon>
        <taxon>ecological metagenomes</taxon>
    </lineage>
</organism>
<sequence>MTNVTLLIRLVFTSLIIFQTVSGQSSGTEPELILFPTINPVENEREQDPDLFYEWEGDPRWLTGVNWGG</sequence>
<evidence type="ECO:0000313" key="1">
    <source>
        <dbReference type="EMBL" id="SVC61783.1"/>
    </source>
</evidence>
<gene>
    <name evidence="1" type="ORF">METZ01_LOCUS314637</name>
</gene>